<evidence type="ECO:0000256" key="13">
    <source>
        <dbReference type="SAM" id="SignalP"/>
    </source>
</evidence>
<keyword evidence="3 11" id="KW-1134">Transmembrane beta strand</keyword>
<dbReference type="PANTHER" id="PTHR32552:SF81">
    <property type="entry name" value="TONB-DEPENDENT OUTER MEMBRANE RECEPTOR"/>
    <property type="match status" value="1"/>
</dbReference>
<evidence type="ECO:0000256" key="10">
    <source>
        <dbReference type="ARBA" id="ARBA00023237"/>
    </source>
</evidence>
<feature type="chain" id="PRO_5040828592" evidence="13">
    <location>
        <begin position="23"/>
        <end position="849"/>
    </location>
</feature>
<reference evidence="16" key="1">
    <citation type="submission" date="2021-05" db="EMBL/GenBank/DDBJ databases">
        <title>Genome of Sphingobium sp. strain.</title>
        <authorList>
            <person name="Fan R."/>
        </authorList>
    </citation>
    <scope>NUCLEOTIDE SEQUENCE</scope>
    <source>
        <strain evidence="16">H33</strain>
    </source>
</reference>
<name>A0A9X1AIE4_9SPHN</name>
<keyword evidence="13" id="KW-0732">Signal</keyword>
<dbReference type="InterPro" id="IPR037066">
    <property type="entry name" value="Plug_dom_sf"/>
</dbReference>
<evidence type="ECO:0000313" key="17">
    <source>
        <dbReference type="Proteomes" id="UP001138757"/>
    </source>
</evidence>
<evidence type="ECO:0000256" key="1">
    <source>
        <dbReference type="ARBA" id="ARBA00004571"/>
    </source>
</evidence>
<evidence type="ECO:0000256" key="6">
    <source>
        <dbReference type="ARBA" id="ARBA00023004"/>
    </source>
</evidence>
<dbReference type="PROSITE" id="PS52016">
    <property type="entry name" value="TONB_DEPENDENT_REC_3"/>
    <property type="match status" value="1"/>
</dbReference>
<keyword evidence="2 11" id="KW-0813">Transport</keyword>
<keyword evidence="9 11" id="KW-0472">Membrane</keyword>
<evidence type="ECO:0000259" key="14">
    <source>
        <dbReference type="Pfam" id="PF00593"/>
    </source>
</evidence>
<comment type="similarity">
    <text evidence="11 12">Belongs to the TonB-dependent receptor family.</text>
</comment>
<feature type="domain" description="TonB-dependent receptor plug" evidence="15">
    <location>
        <begin position="52"/>
        <end position="162"/>
    </location>
</feature>
<dbReference type="PANTHER" id="PTHR32552">
    <property type="entry name" value="FERRICHROME IRON RECEPTOR-RELATED"/>
    <property type="match status" value="1"/>
</dbReference>
<accession>A0A9X1AIE4</accession>
<keyword evidence="17" id="KW-1185">Reference proteome</keyword>
<sequence>MKTITKLSASLLCLAIAQAVSAQTQGPQGADTADQTGLADIVVTATRQSTNLQDTPIAITAVTSEALEERGLKSVADLTTTVPNAYFRRTQGAFGPGVSAFIRGIGQGDTNIGLDPAVSFYVDDVYYPILLGSNFDLLDLDHVEVLRGPQGTLFGRNSLAGAVNIVSKQPRFDEASAYGEVTVGNYNRVDLRAGFNMPLGENVALMVSGVSKKRTGYQKMLDFTCEMTRLGKTSLIGNVPPADSLLQNTPGFTAGDCTIGHLGGEDVRAVRGSIAFKPADNIKLTITGDYTQDNSENAADSTLEIDPARVSAQINTTFNYFGVLYDKRFETGDPFTTYENYNDPITAGTVIGKTANFPASLYYNGQKVNGVSTRGGYRLNPYGDLQNWGVSGKLEVGLTDQIDLTGIVAYRHLHEIHTYAQDGTPILTEMTVNDVTNNYTTAELRLAGKMDWIDWTAGGFYFDADGIQHAKVISPRSSVQRTLYNTFNPVSKAVYANATVHPFGDKLGIVLGARYSDDKRAVSLTNLVDITPNVADIKFAVTPAATKFNWKVGLNYEVSSNILLYASAATGYTPPSYNPRPLQPTQVQQFAGNDDIAYEVGYKVDLFDRRLRVNSALFYTDFKTRPTSIGGQELSLSVTQDGTGPSTLIPLAGGPAGSTNCRAYNAATDGPRNGTTTGVTCIGRTYYQNTPAKVWGFESEVTAEPVEGLLINGSVGYNKVTSPDLYRRAVNRRQANPRWQASGGIQYEIQGAPLGGTITPRLDWSYQSSSTSGSTLQTRWNQSAYSLFNGRITYKMKDEGFSLAVGATNLFDKLYYLNYFVYQDSAGDGQVEAQPGAPRQWYLTLSKSF</sequence>
<dbReference type="Gene3D" id="2.170.130.10">
    <property type="entry name" value="TonB-dependent receptor, plug domain"/>
    <property type="match status" value="1"/>
</dbReference>
<dbReference type="InterPro" id="IPR012910">
    <property type="entry name" value="Plug_dom"/>
</dbReference>
<dbReference type="EMBL" id="JAHGAW010000002">
    <property type="protein sequence ID" value="MBT2185936.1"/>
    <property type="molecule type" value="Genomic_DNA"/>
</dbReference>
<comment type="caution">
    <text evidence="16">The sequence shown here is derived from an EMBL/GenBank/DDBJ whole genome shotgun (WGS) entry which is preliminary data.</text>
</comment>
<dbReference type="Gene3D" id="2.40.170.20">
    <property type="entry name" value="TonB-dependent receptor, beta-barrel domain"/>
    <property type="match status" value="1"/>
</dbReference>
<dbReference type="Pfam" id="PF00593">
    <property type="entry name" value="TonB_dep_Rec_b-barrel"/>
    <property type="match status" value="1"/>
</dbReference>
<gene>
    <name evidence="16" type="ORF">KK488_03155</name>
</gene>
<dbReference type="RefSeq" id="WP_214621690.1">
    <property type="nucleotide sequence ID" value="NZ_JAHGAW010000002.1"/>
</dbReference>
<evidence type="ECO:0000256" key="3">
    <source>
        <dbReference type="ARBA" id="ARBA00022452"/>
    </source>
</evidence>
<evidence type="ECO:0000256" key="11">
    <source>
        <dbReference type="PROSITE-ProRule" id="PRU01360"/>
    </source>
</evidence>
<evidence type="ECO:0000256" key="8">
    <source>
        <dbReference type="ARBA" id="ARBA00023077"/>
    </source>
</evidence>
<organism evidence="16 17">
    <name type="scientific">Sphingobium nicotianae</name>
    <dbReference type="NCBI Taxonomy" id="2782607"/>
    <lineage>
        <taxon>Bacteria</taxon>
        <taxon>Pseudomonadati</taxon>
        <taxon>Pseudomonadota</taxon>
        <taxon>Alphaproteobacteria</taxon>
        <taxon>Sphingomonadales</taxon>
        <taxon>Sphingomonadaceae</taxon>
        <taxon>Sphingobium</taxon>
    </lineage>
</organism>
<evidence type="ECO:0000313" key="16">
    <source>
        <dbReference type="EMBL" id="MBT2185936.1"/>
    </source>
</evidence>
<evidence type="ECO:0000256" key="9">
    <source>
        <dbReference type="ARBA" id="ARBA00023136"/>
    </source>
</evidence>
<proteinExistence type="inferred from homology"/>
<dbReference type="InterPro" id="IPR039426">
    <property type="entry name" value="TonB-dep_rcpt-like"/>
</dbReference>
<dbReference type="GO" id="GO:0006826">
    <property type="term" value="P:iron ion transport"/>
    <property type="evidence" value="ECO:0007669"/>
    <property type="project" value="UniProtKB-KW"/>
</dbReference>
<feature type="domain" description="TonB-dependent receptor-like beta-barrel" evidence="14">
    <location>
        <begin position="336"/>
        <end position="810"/>
    </location>
</feature>
<keyword evidence="6" id="KW-0408">Iron</keyword>
<protein>
    <submittedName>
        <fullName evidence="16">TonB-dependent receptor</fullName>
    </submittedName>
</protein>
<keyword evidence="4" id="KW-0410">Iron transport</keyword>
<comment type="subcellular location">
    <subcellularLocation>
        <location evidence="1 11">Cell outer membrane</location>
        <topology evidence="1 11">Multi-pass membrane protein</topology>
    </subcellularLocation>
</comment>
<dbReference type="InterPro" id="IPR000531">
    <property type="entry name" value="Beta-barrel_TonB"/>
</dbReference>
<dbReference type="GO" id="GO:0009279">
    <property type="term" value="C:cell outer membrane"/>
    <property type="evidence" value="ECO:0007669"/>
    <property type="project" value="UniProtKB-SubCell"/>
</dbReference>
<evidence type="ECO:0000256" key="5">
    <source>
        <dbReference type="ARBA" id="ARBA00022692"/>
    </source>
</evidence>
<dbReference type="Proteomes" id="UP001138757">
    <property type="component" value="Unassembled WGS sequence"/>
</dbReference>
<evidence type="ECO:0000256" key="12">
    <source>
        <dbReference type="RuleBase" id="RU003357"/>
    </source>
</evidence>
<feature type="signal peptide" evidence="13">
    <location>
        <begin position="1"/>
        <end position="22"/>
    </location>
</feature>
<keyword evidence="7" id="KW-0406">Ion transport</keyword>
<evidence type="ECO:0000259" key="15">
    <source>
        <dbReference type="Pfam" id="PF07715"/>
    </source>
</evidence>
<dbReference type="InterPro" id="IPR036942">
    <property type="entry name" value="Beta-barrel_TonB_sf"/>
</dbReference>
<evidence type="ECO:0000256" key="7">
    <source>
        <dbReference type="ARBA" id="ARBA00023065"/>
    </source>
</evidence>
<evidence type="ECO:0000256" key="2">
    <source>
        <dbReference type="ARBA" id="ARBA00022448"/>
    </source>
</evidence>
<keyword evidence="5 11" id="KW-0812">Transmembrane</keyword>
<keyword evidence="8 12" id="KW-0798">TonB box</keyword>
<dbReference type="Pfam" id="PF07715">
    <property type="entry name" value="Plug"/>
    <property type="match status" value="1"/>
</dbReference>
<dbReference type="SUPFAM" id="SSF56935">
    <property type="entry name" value="Porins"/>
    <property type="match status" value="1"/>
</dbReference>
<dbReference type="AlphaFoldDB" id="A0A9X1AIE4"/>
<keyword evidence="16" id="KW-0675">Receptor</keyword>
<keyword evidence="10 11" id="KW-0998">Cell outer membrane</keyword>
<evidence type="ECO:0000256" key="4">
    <source>
        <dbReference type="ARBA" id="ARBA00022496"/>
    </source>
</evidence>